<dbReference type="EMBL" id="JACEIK010001888">
    <property type="protein sequence ID" value="MCD7472894.1"/>
    <property type="molecule type" value="Genomic_DNA"/>
</dbReference>
<reference evidence="1 2" key="1">
    <citation type="journal article" date="2021" name="BMC Genomics">
        <title>Datura genome reveals duplications of psychoactive alkaloid biosynthetic genes and high mutation rate following tissue culture.</title>
        <authorList>
            <person name="Rajewski A."/>
            <person name="Carter-House D."/>
            <person name="Stajich J."/>
            <person name="Litt A."/>
        </authorList>
    </citation>
    <scope>NUCLEOTIDE SEQUENCE [LARGE SCALE GENOMIC DNA]</scope>
    <source>
        <strain evidence="1">AR-01</strain>
    </source>
</reference>
<keyword evidence="2" id="KW-1185">Reference proteome</keyword>
<sequence length="122" mass="13532">VVVHEELSHPVYSATTSPIIEELNGAVFHVVEIMQTAKVRGKMESNGVKISKIAKMVASEKLKYNYQPKTRLKVKSDGIIESIQLKHQNNTFGLGYEPTVGRACNMQSKKKVFISKRVSASA</sequence>
<feature type="non-terminal residue" evidence="1">
    <location>
        <position position="1"/>
    </location>
</feature>
<organism evidence="1 2">
    <name type="scientific">Datura stramonium</name>
    <name type="common">Jimsonweed</name>
    <name type="synonym">Common thornapple</name>
    <dbReference type="NCBI Taxonomy" id="4076"/>
    <lineage>
        <taxon>Eukaryota</taxon>
        <taxon>Viridiplantae</taxon>
        <taxon>Streptophyta</taxon>
        <taxon>Embryophyta</taxon>
        <taxon>Tracheophyta</taxon>
        <taxon>Spermatophyta</taxon>
        <taxon>Magnoliopsida</taxon>
        <taxon>eudicotyledons</taxon>
        <taxon>Gunneridae</taxon>
        <taxon>Pentapetalae</taxon>
        <taxon>asterids</taxon>
        <taxon>lamiids</taxon>
        <taxon>Solanales</taxon>
        <taxon>Solanaceae</taxon>
        <taxon>Solanoideae</taxon>
        <taxon>Datureae</taxon>
        <taxon>Datura</taxon>
    </lineage>
</organism>
<comment type="caution">
    <text evidence="1">The sequence shown here is derived from an EMBL/GenBank/DDBJ whole genome shotgun (WGS) entry which is preliminary data.</text>
</comment>
<protein>
    <submittedName>
        <fullName evidence="1">Uncharacterized protein</fullName>
    </submittedName>
</protein>
<proteinExistence type="predicted"/>
<accession>A0ABS8TPR3</accession>
<evidence type="ECO:0000313" key="1">
    <source>
        <dbReference type="EMBL" id="MCD7472894.1"/>
    </source>
</evidence>
<gene>
    <name evidence="1" type="ORF">HAX54_014309</name>
</gene>
<dbReference type="Proteomes" id="UP000823775">
    <property type="component" value="Unassembled WGS sequence"/>
</dbReference>
<name>A0ABS8TPR3_DATST</name>
<evidence type="ECO:0000313" key="2">
    <source>
        <dbReference type="Proteomes" id="UP000823775"/>
    </source>
</evidence>